<dbReference type="GeneID" id="300269997"/>
<dbReference type="EMBL" id="UAUF01000010">
    <property type="protein sequence ID" value="SPZ05167.1"/>
    <property type="molecule type" value="Genomic_DNA"/>
</dbReference>
<dbReference type="RefSeq" id="WP_159435129.1">
    <property type="nucleotide sequence ID" value="NZ_DAMAAI010000023.1"/>
</dbReference>
<sequence length="48" mass="5050">MTNERNKPVHQSPRGTPDTPAGDTADTDDDRVGPAPIPGGCDMTEKNS</sequence>
<accession>A0A2X2CAL5</accession>
<evidence type="ECO:0000256" key="1">
    <source>
        <dbReference type="SAM" id="MobiDB-lite"/>
    </source>
</evidence>
<dbReference type="AlphaFoldDB" id="A0A2X2CAL5"/>
<reference evidence="2 3" key="1">
    <citation type="submission" date="2018-06" db="EMBL/GenBank/DDBJ databases">
        <authorList>
            <consortium name="Pathogen Informatics"/>
            <person name="Doyle S."/>
        </authorList>
    </citation>
    <scope>NUCLEOTIDE SEQUENCE [LARGE SCALE GENOMIC DNA]</scope>
    <source>
        <strain evidence="2 3">NCTC11842</strain>
    </source>
</reference>
<organism evidence="2 3">
    <name type="scientific">Pseudomonas luteola</name>
    <dbReference type="NCBI Taxonomy" id="47886"/>
    <lineage>
        <taxon>Bacteria</taxon>
        <taxon>Pseudomonadati</taxon>
        <taxon>Pseudomonadota</taxon>
        <taxon>Gammaproteobacteria</taxon>
        <taxon>Pseudomonadales</taxon>
        <taxon>Pseudomonadaceae</taxon>
        <taxon>Pseudomonas</taxon>
    </lineage>
</organism>
<feature type="region of interest" description="Disordered" evidence="1">
    <location>
        <begin position="1"/>
        <end position="48"/>
    </location>
</feature>
<gene>
    <name evidence="2" type="ORF">NCTC11842_01626</name>
</gene>
<proteinExistence type="predicted"/>
<dbReference type="Proteomes" id="UP000250443">
    <property type="component" value="Unassembled WGS sequence"/>
</dbReference>
<protein>
    <submittedName>
        <fullName evidence="2">Uncharacterized protein</fullName>
    </submittedName>
</protein>
<evidence type="ECO:0000313" key="3">
    <source>
        <dbReference type="Proteomes" id="UP000250443"/>
    </source>
</evidence>
<feature type="compositionally biased region" description="Low complexity" evidence="1">
    <location>
        <begin position="15"/>
        <end position="24"/>
    </location>
</feature>
<name>A0A2X2CAL5_PSELU</name>
<evidence type="ECO:0000313" key="2">
    <source>
        <dbReference type="EMBL" id="SPZ05167.1"/>
    </source>
</evidence>